<evidence type="ECO:0008006" key="3">
    <source>
        <dbReference type="Google" id="ProtNLM"/>
    </source>
</evidence>
<protein>
    <recommendedName>
        <fullName evidence="3">DUF4325 domain-containing protein</fullName>
    </recommendedName>
</protein>
<dbReference type="OrthoDB" id="10002840at2"/>
<name>A0A7U8CAV8_NEPCE</name>
<keyword evidence="2" id="KW-1185">Reference proteome</keyword>
<reference evidence="1 2" key="1">
    <citation type="submission" date="2006-02" db="EMBL/GenBank/DDBJ databases">
        <authorList>
            <person name="Pinhassi J."/>
            <person name="Pedros-Alio C."/>
            <person name="Ferriera S."/>
            <person name="Johnson J."/>
            <person name="Kravitz S."/>
            <person name="Halpern A."/>
            <person name="Remington K."/>
            <person name="Beeson K."/>
            <person name="Tran B."/>
            <person name="Rogers Y.-H."/>
            <person name="Friedman R."/>
            <person name="Venter J.C."/>
        </authorList>
    </citation>
    <scope>NUCLEOTIDE SEQUENCE [LARGE SCALE GENOMIC DNA]</scope>
    <source>
        <strain evidence="1 2">MED92</strain>
    </source>
</reference>
<evidence type="ECO:0000313" key="1">
    <source>
        <dbReference type="EMBL" id="EAR62899.1"/>
    </source>
</evidence>
<dbReference type="EMBL" id="AAOW01000001">
    <property type="protein sequence ID" value="EAR62899.1"/>
    <property type="molecule type" value="Genomic_DNA"/>
</dbReference>
<gene>
    <name evidence="1" type="ORF">MED92_07266</name>
</gene>
<comment type="caution">
    <text evidence="1">The sequence shown here is derived from an EMBL/GenBank/DDBJ whole genome shotgun (WGS) entry which is preliminary data.</text>
</comment>
<accession>A0A7U8CAV8</accession>
<proteinExistence type="predicted"/>
<dbReference type="Proteomes" id="UP000002171">
    <property type="component" value="Unassembled WGS sequence"/>
</dbReference>
<sequence>MERVMIIDLNTLKKEGKRLLSGRDNGHQAYELFELAQHTSETKLVLKNGSDLVITNSYFLGMLEEIIKKYEVKADLLNHMDYDDVSQNNRKELLRGINRGFSEIVNPIS</sequence>
<dbReference type="RefSeq" id="WP_007021917.1">
    <property type="nucleotide sequence ID" value="NZ_CH724126.1"/>
</dbReference>
<organism evidence="1 2">
    <name type="scientific">Neptuniibacter caesariensis</name>
    <dbReference type="NCBI Taxonomy" id="207954"/>
    <lineage>
        <taxon>Bacteria</taxon>
        <taxon>Pseudomonadati</taxon>
        <taxon>Pseudomonadota</taxon>
        <taxon>Gammaproteobacteria</taxon>
        <taxon>Oceanospirillales</taxon>
        <taxon>Oceanospirillaceae</taxon>
        <taxon>Neptuniibacter</taxon>
    </lineage>
</organism>
<evidence type="ECO:0000313" key="2">
    <source>
        <dbReference type="Proteomes" id="UP000002171"/>
    </source>
</evidence>
<dbReference type="AlphaFoldDB" id="A0A7U8CAV8"/>